<dbReference type="InterPro" id="IPR002110">
    <property type="entry name" value="Ankyrin_rpt"/>
</dbReference>
<accession>A0AAD4GW63</accession>
<dbReference type="Gene3D" id="3.40.50.300">
    <property type="entry name" value="P-loop containing nucleotide triphosphate hydrolases"/>
    <property type="match status" value="1"/>
</dbReference>
<dbReference type="GO" id="GO:0085020">
    <property type="term" value="P:protein K6-linked ubiquitination"/>
    <property type="evidence" value="ECO:0007669"/>
    <property type="project" value="TreeGrafter"/>
</dbReference>
<name>A0AAD4GW63_ASPNN</name>
<keyword evidence="1" id="KW-0677">Repeat</keyword>
<evidence type="ECO:0000259" key="5">
    <source>
        <dbReference type="Pfam" id="PF23239"/>
    </source>
</evidence>
<dbReference type="AlphaFoldDB" id="A0AAD4GW63"/>
<dbReference type="Pfam" id="PF12796">
    <property type="entry name" value="Ank_2"/>
    <property type="match status" value="4"/>
</dbReference>
<feature type="region of interest" description="Disordered" evidence="4">
    <location>
        <begin position="1"/>
        <end position="39"/>
    </location>
</feature>
<evidence type="ECO:0000313" key="8">
    <source>
        <dbReference type="Proteomes" id="UP001194746"/>
    </source>
</evidence>
<feature type="repeat" description="ANK" evidence="3">
    <location>
        <begin position="723"/>
        <end position="755"/>
    </location>
</feature>
<dbReference type="Proteomes" id="UP001194746">
    <property type="component" value="Unassembled WGS sequence"/>
</dbReference>
<reference evidence="7" key="2">
    <citation type="submission" date="2020-02" db="EMBL/GenBank/DDBJ databases">
        <authorList>
            <person name="Gilchrist C.L.M."/>
            <person name="Chooi Y.-H."/>
        </authorList>
    </citation>
    <scope>NUCLEOTIDE SEQUENCE</scope>
    <source>
        <strain evidence="7">MST-FP2251</strain>
    </source>
</reference>
<dbReference type="PRINTS" id="PR01415">
    <property type="entry name" value="ANKYRIN"/>
</dbReference>
<sequence>MESAVSALESTTAVSSCQPSPASSSPKRDPSLPTPQSTTVLPAKNAGDYTVGWICALSTEYVAAQVFLDERHSIPDKHNHDNNDYTLGGIGRHLVVIAVLPEGRYGLSSATSVAKSMLHSFPNIRIGLMVGIGGGAPSSKHDIRLGDIVVSAPRGGHGGVFQYDFGKTIQDQTFCSTGGLNQPPEILLTAVNGLKSQYEIDGHQLDAAINNILEQKPRLRKKYRRPNPNSDRLYRSHVVHPKRDDTECEMGCGDGKLKLITRRERKVSEDTTYESYKDRVGDRVEGTCEWFLRHEHFKNWLRRDSGPLVVSADPGCGKSVLAKYLINERLPRSATTCYFFFKSQLQNTVRQALCALLHQLFSYKPSLITHAMNEFKKNGKELVNSTTSLWLILENAVRDPLAGPIIIVLDALDECAEVQSQDLIQRIKSQFSSGCSSRLRYLLTSRPYEQLMAGFTDLIDLFPYIRIPGEDNSESISREVNHVIRYQVQQIAKEKRLSGRVKNHLEDKMLRIPHRTYLWAYLVFDYLKMQSFKKTRKGIDDTIEAMPTSIYEAYEQILTKSHQQKSMVHRALSMILVASRPLTVSEMNVALNVDYKSKSIHDLDVEEDIDFKSRLRNWTCSTLVSYALSICNPGSKSWSAWFARYWKSEGHKRTKGFTSLMISSYFGHQATAKHLLERGANINRADTEYGRTPLLWATVRGHRATVRLLLEKGADIETADTTYSRTPLIWAVVNKHEAIVKLLLKKGANIEATDATFGHIQLSSAESLANAKLLLKGANIEADDAAYGRTSLLWAVVNEHEAIVKLLLEKGANVEVVDVKFSQTPLLWAVENSHEAIVKLLLEKGANIETADAMNGRTPLLWAAVRGHKEIAKLLLTKSANIETADAVCGRTPLLWVAERGHEAIAKRLLEKGANIEAVDTECGRTPLFWAAVNGHEAIVKLLLKKGANIEAADAEYGQTPLSWAVVAGHEATVKLLLKKGANVEAIHAGYDLTSLSWGEVHGY</sequence>
<evidence type="ECO:0000256" key="1">
    <source>
        <dbReference type="ARBA" id="ARBA00022737"/>
    </source>
</evidence>
<comment type="caution">
    <text evidence="7">The sequence shown here is derived from an EMBL/GenBank/DDBJ whole genome shotgun (WGS) entry which is preliminary data.</text>
</comment>
<feature type="repeat" description="ANK" evidence="3">
    <location>
        <begin position="655"/>
        <end position="687"/>
    </location>
</feature>
<dbReference type="InterPro" id="IPR055497">
    <property type="entry name" value="DUF7069"/>
</dbReference>
<dbReference type="Pfam" id="PF23239">
    <property type="entry name" value="DUF7069"/>
    <property type="match status" value="1"/>
</dbReference>
<dbReference type="PANTHER" id="PTHR24171:SF8">
    <property type="entry name" value="BRCA1-ASSOCIATED RING DOMAIN PROTEIN 1"/>
    <property type="match status" value="1"/>
</dbReference>
<dbReference type="InterPro" id="IPR035994">
    <property type="entry name" value="Nucleoside_phosphorylase_sf"/>
</dbReference>
<protein>
    <submittedName>
        <fullName evidence="7">Uncharacterized protein</fullName>
    </submittedName>
</protein>
<evidence type="ECO:0000256" key="3">
    <source>
        <dbReference type="PROSITE-ProRule" id="PRU00023"/>
    </source>
</evidence>
<dbReference type="InterPro" id="IPR056884">
    <property type="entry name" value="NPHP3-like_N"/>
</dbReference>
<evidence type="ECO:0000313" key="7">
    <source>
        <dbReference type="EMBL" id="KAF9891521.1"/>
    </source>
</evidence>
<dbReference type="GO" id="GO:0004842">
    <property type="term" value="F:ubiquitin-protein transferase activity"/>
    <property type="evidence" value="ECO:0007669"/>
    <property type="project" value="TreeGrafter"/>
</dbReference>
<feature type="repeat" description="ANK" evidence="3">
    <location>
        <begin position="689"/>
        <end position="721"/>
    </location>
</feature>
<evidence type="ECO:0000256" key="4">
    <source>
        <dbReference type="SAM" id="MobiDB-lite"/>
    </source>
</evidence>
<feature type="domain" description="Nephrocystin 3-like N-terminal" evidence="6">
    <location>
        <begin position="286"/>
        <end position="446"/>
    </location>
</feature>
<dbReference type="SUPFAM" id="SSF52540">
    <property type="entry name" value="P-loop containing nucleoside triphosphate hydrolases"/>
    <property type="match status" value="1"/>
</dbReference>
<dbReference type="InterPro" id="IPR027417">
    <property type="entry name" value="P-loop_NTPase"/>
</dbReference>
<organism evidence="7 8">
    <name type="scientific">Aspergillus nanangensis</name>
    <dbReference type="NCBI Taxonomy" id="2582783"/>
    <lineage>
        <taxon>Eukaryota</taxon>
        <taxon>Fungi</taxon>
        <taxon>Dikarya</taxon>
        <taxon>Ascomycota</taxon>
        <taxon>Pezizomycotina</taxon>
        <taxon>Eurotiomycetes</taxon>
        <taxon>Eurotiomycetidae</taxon>
        <taxon>Eurotiales</taxon>
        <taxon>Aspergillaceae</taxon>
        <taxon>Aspergillus</taxon>
        <taxon>Aspergillus subgen. Circumdati</taxon>
    </lineage>
</organism>
<dbReference type="GO" id="GO:0009116">
    <property type="term" value="P:nucleoside metabolic process"/>
    <property type="evidence" value="ECO:0007669"/>
    <property type="project" value="InterPro"/>
</dbReference>
<feature type="repeat" description="ANK" evidence="3">
    <location>
        <begin position="821"/>
        <end position="853"/>
    </location>
</feature>
<dbReference type="PROSITE" id="PS50088">
    <property type="entry name" value="ANK_REPEAT"/>
    <property type="match status" value="9"/>
</dbReference>
<evidence type="ECO:0000259" key="6">
    <source>
        <dbReference type="Pfam" id="PF24883"/>
    </source>
</evidence>
<dbReference type="SUPFAM" id="SSF48403">
    <property type="entry name" value="Ankyrin repeat"/>
    <property type="match status" value="1"/>
</dbReference>
<feature type="repeat" description="ANK" evidence="3">
    <location>
        <begin position="855"/>
        <end position="887"/>
    </location>
</feature>
<dbReference type="PANTHER" id="PTHR24171">
    <property type="entry name" value="ANKYRIN REPEAT DOMAIN-CONTAINING PROTEIN 39-RELATED"/>
    <property type="match status" value="1"/>
</dbReference>
<dbReference type="EMBL" id="VCAU01000018">
    <property type="protein sequence ID" value="KAF9891521.1"/>
    <property type="molecule type" value="Genomic_DNA"/>
</dbReference>
<dbReference type="PROSITE" id="PS50297">
    <property type="entry name" value="ANK_REP_REGION"/>
    <property type="match status" value="9"/>
</dbReference>
<reference evidence="7" key="1">
    <citation type="journal article" date="2019" name="Beilstein J. Org. Chem.">
        <title>Nanangenines: drimane sesquiterpenoids as the dominant metabolite cohort of a novel Australian fungus, Aspergillus nanangensis.</title>
        <authorList>
            <person name="Lacey H.J."/>
            <person name="Gilchrist C.L.M."/>
            <person name="Crombie A."/>
            <person name="Kalaitzis J.A."/>
            <person name="Vuong D."/>
            <person name="Rutledge P.J."/>
            <person name="Turner P."/>
            <person name="Pitt J.I."/>
            <person name="Lacey E."/>
            <person name="Chooi Y.H."/>
            <person name="Piggott A.M."/>
        </authorList>
    </citation>
    <scope>NUCLEOTIDE SEQUENCE</scope>
    <source>
        <strain evidence="7">MST-FP2251</strain>
    </source>
</reference>
<proteinExistence type="predicted"/>
<dbReference type="InterPro" id="IPR036770">
    <property type="entry name" value="Ankyrin_rpt-contain_sf"/>
</dbReference>
<feature type="repeat" description="ANK" evidence="3">
    <location>
        <begin position="889"/>
        <end position="921"/>
    </location>
</feature>
<dbReference type="Gene3D" id="3.40.50.1580">
    <property type="entry name" value="Nucleoside phosphorylase domain"/>
    <property type="match status" value="1"/>
</dbReference>
<dbReference type="SMART" id="SM00248">
    <property type="entry name" value="ANK"/>
    <property type="match status" value="9"/>
</dbReference>
<feature type="repeat" description="ANK" evidence="3">
    <location>
        <begin position="923"/>
        <end position="955"/>
    </location>
</feature>
<evidence type="ECO:0000256" key="2">
    <source>
        <dbReference type="ARBA" id="ARBA00023043"/>
    </source>
</evidence>
<gene>
    <name evidence="7" type="ORF">FE257_003988</name>
</gene>
<feature type="domain" description="DUF7069" evidence="5">
    <location>
        <begin position="476"/>
        <end position="539"/>
    </location>
</feature>
<keyword evidence="8" id="KW-1185">Reference proteome</keyword>
<dbReference type="Pfam" id="PF24883">
    <property type="entry name" value="NPHP3_N"/>
    <property type="match status" value="1"/>
</dbReference>
<keyword evidence="2 3" id="KW-0040">ANK repeat</keyword>
<dbReference type="Gene3D" id="1.25.40.20">
    <property type="entry name" value="Ankyrin repeat-containing domain"/>
    <property type="match status" value="4"/>
</dbReference>
<feature type="repeat" description="ANK" evidence="3">
    <location>
        <begin position="787"/>
        <end position="819"/>
    </location>
</feature>
<feature type="repeat" description="ANK" evidence="3">
    <location>
        <begin position="957"/>
        <end position="989"/>
    </location>
</feature>
<feature type="compositionally biased region" description="Low complexity" evidence="4">
    <location>
        <begin position="15"/>
        <end position="25"/>
    </location>
</feature>
<dbReference type="SUPFAM" id="SSF53167">
    <property type="entry name" value="Purine and uridine phosphorylases"/>
    <property type="match status" value="1"/>
</dbReference>